<proteinExistence type="predicted"/>
<keyword evidence="2" id="KW-0732">Signal</keyword>
<feature type="chain" id="PRO_5034988972" evidence="2">
    <location>
        <begin position="19"/>
        <end position="272"/>
    </location>
</feature>
<dbReference type="OrthoDB" id="4188794at2759"/>
<name>A0A8A1M3C1_AJECA</name>
<feature type="compositionally biased region" description="Basic and acidic residues" evidence="1">
    <location>
        <begin position="163"/>
        <end position="177"/>
    </location>
</feature>
<dbReference type="AlphaFoldDB" id="A0A8A1M3C1"/>
<dbReference type="VEuPathDB" id="FungiDB:I7I51_05813"/>
<sequence length="272" mass="29234">MRSLSVALLSLSIRLALAADGCANGRGGCPAHSPSPPPLHPTPIRAISPRAIAEETYPSAGLGPPLAASEPPAAATPPAYPANPPPPVNSPKSPPPPAPPAASFPTAPQPPPEYEVPSHQQTPPRGETPSGYEMPSQPEAPPQRQSPPEYDFPLQHQTPPQHESQDHEIEIPSHHEAPSSQYEMPAQHHTPPQHEGPASSEYEMPSQHQTPPQPEPEPGYASGPSYRRRAIRTFRRSRRINLSCLYVRARSVSENVLFARFAFVFAGMGRGG</sequence>
<dbReference type="Proteomes" id="UP000663671">
    <property type="component" value="Chromosome 4"/>
</dbReference>
<dbReference type="EMBL" id="CP069110">
    <property type="protein sequence ID" value="QSS61006.1"/>
    <property type="molecule type" value="Genomic_DNA"/>
</dbReference>
<organism evidence="3 4">
    <name type="scientific">Ajellomyces capsulatus</name>
    <name type="common">Darling's disease fungus</name>
    <name type="synonym">Histoplasma capsulatum</name>
    <dbReference type="NCBI Taxonomy" id="5037"/>
    <lineage>
        <taxon>Eukaryota</taxon>
        <taxon>Fungi</taxon>
        <taxon>Dikarya</taxon>
        <taxon>Ascomycota</taxon>
        <taxon>Pezizomycotina</taxon>
        <taxon>Eurotiomycetes</taxon>
        <taxon>Eurotiomycetidae</taxon>
        <taxon>Onygenales</taxon>
        <taxon>Ajellomycetaceae</taxon>
        <taxon>Histoplasma</taxon>
    </lineage>
</organism>
<accession>A0A8A1M3C1</accession>
<evidence type="ECO:0000313" key="4">
    <source>
        <dbReference type="Proteomes" id="UP000663671"/>
    </source>
</evidence>
<gene>
    <name evidence="3" type="ORF">I7I51_05813</name>
</gene>
<evidence type="ECO:0000313" key="3">
    <source>
        <dbReference type="EMBL" id="QSS61006.1"/>
    </source>
</evidence>
<feature type="compositionally biased region" description="Pro residues" evidence="1">
    <location>
        <begin position="74"/>
        <end position="114"/>
    </location>
</feature>
<reference evidence="3" key="1">
    <citation type="submission" date="2021-01" db="EMBL/GenBank/DDBJ databases">
        <title>Chromosome-level genome assembly of a human fungal pathogen reveals clustering of transcriptionally co-regulated genes.</title>
        <authorList>
            <person name="Voorhies M."/>
            <person name="Cohen S."/>
            <person name="Shea T.P."/>
            <person name="Petrus S."/>
            <person name="Munoz J.F."/>
            <person name="Poplawski S."/>
            <person name="Goldman W.E."/>
            <person name="Michael T."/>
            <person name="Cuomo C.A."/>
            <person name="Sil A."/>
            <person name="Beyhan S."/>
        </authorList>
    </citation>
    <scope>NUCLEOTIDE SEQUENCE</scope>
    <source>
        <strain evidence="3">WU24</strain>
    </source>
</reference>
<feature type="signal peptide" evidence="2">
    <location>
        <begin position="1"/>
        <end position="18"/>
    </location>
</feature>
<protein>
    <submittedName>
        <fullName evidence="3">Uncharacterized protein</fullName>
    </submittedName>
</protein>
<evidence type="ECO:0000256" key="1">
    <source>
        <dbReference type="SAM" id="MobiDB-lite"/>
    </source>
</evidence>
<evidence type="ECO:0000256" key="2">
    <source>
        <dbReference type="SAM" id="SignalP"/>
    </source>
</evidence>
<feature type="region of interest" description="Disordered" evidence="1">
    <location>
        <begin position="54"/>
        <end position="224"/>
    </location>
</feature>
<feature type="compositionally biased region" description="Low complexity" evidence="1">
    <location>
        <begin position="64"/>
        <end position="73"/>
    </location>
</feature>